<name>A0A6J8CDE6_MYTCO</name>
<evidence type="ECO:0000313" key="3">
    <source>
        <dbReference type="Proteomes" id="UP000507470"/>
    </source>
</evidence>
<dbReference type="AlphaFoldDB" id="A0A6J8CDE6"/>
<gene>
    <name evidence="2" type="ORF">MCOR_28119</name>
</gene>
<proteinExistence type="predicted"/>
<feature type="chain" id="PRO_5027090518" description="Ig-like domain-containing protein" evidence="1">
    <location>
        <begin position="20"/>
        <end position="273"/>
    </location>
</feature>
<feature type="signal peptide" evidence="1">
    <location>
        <begin position="1"/>
        <end position="19"/>
    </location>
</feature>
<evidence type="ECO:0000313" key="2">
    <source>
        <dbReference type="EMBL" id="CAC5393249.1"/>
    </source>
</evidence>
<reference evidence="2 3" key="1">
    <citation type="submission" date="2020-06" db="EMBL/GenBank/DDBJ databases">
        <authorList>
            <person name="Li R."/>
            <person name="Bekaert M."/>
        </authorList>
    </citation>
    <scope>NUCLEOTIDE SEQUENCE [LARGE SCALE GENOMIC DNA]</scope>
    <source>
        <strain evidence="3">wild</strain>
    </source>
</reference>
<evidence type="ECO:0000256" key="1">
    <source>
        <dbReference type="SAM" id="SignalP"/>
    </source>
</evidence>
<protein>
    <recommendedName>
        <fullName evidence="4">Ig-like domain-containing protein</fullName>
    </recommendedName>
</protein>
<dbReference type="EMBL" id="CACVKT020005120">
    <property type="protein sequence ID" value="CAC5393249.1"/>
    <property type="molecule type" value="Genomic_DNA"/>
</dbReference>
<dbReference type="Proteomes" id="UP000507470">
    <property type="component" value="Unassembled WGS sequence"/>
</dbReference>
<organism evidence="2 3">
    <name type="scientific">Mytilus coruscus</name>
    <name type="common">Sea mussel</name>
    <dbReference type="NCBI Taxonomy" id="42192"/>
    <lineage>
        <taxon>Eukaryota</taxon>
        <taxon>Metazoa</taxon>
        <taxon>Spiralia</taxon>
        <taxon>Lophotrochozoa</taxon>
        <taxon>Mollusca</taxon>
        <taxon>Bivalvia</taxon>
        <taxon>Autobranchia</taxon>
        <taxon>Pteriomorphia</taxon>
        <taxon>Mytilida</taxon>
        <taxon>Mytiloidea</taxon>
        <taxon>Mytilidae</taxon>
        <taxon>Mytilinae</taxon>
        <taxon>Mytilus</taxon>
    </lineage>
</organism>
<accession>A0A6J8CDE6</accession>
<sequence length="273" mass="31427">MCILKNVLIIVFIYTETNGHISWTLHTKPAVFGQDIQLVCDLTSDAHCFSRYTRKWVKGWTYDVVTINNASSDIWKYEECFNTSASTSILTIKSFDEEDVNIPYECTYGFDTFNHPEEKFPDNLTIYKSYVEANITMKKVYPIPKCNATDGVNDLKQNLNVTSESNGLFFTSNIHLLYDIRHSCQETIVVICMVGQTPFTVVNHTLPCLLEIGKAVYEYQQYAVNTKLAIKYEDMAKINYEKAHEDVAGLNLFYLDFRPPSMQSLVDYQKKTQ</sequence>
<evidence type="ECO:0008006" key="4">
    <source>
        <dbReference type="Google" id="ProtNLM"/>
    </source>
</evidence>
<keyword evidence="3" id="KW-1185">Reference proteome</keyword>
<keyword evidence="1" id="KW-0732">Signal</keyword>